<dbReference type="SUPFAM" id="SSF56801">
    <property type="entry name" value="Acetyl-CoA synthetase-like"/>
    <property type="match status" value="1"/>
</dbReference>
<dbReference type="EMBL" id="FQZD01000018">
    <property type="protein sequence ID" value="SHJ34958.1"/>
    <property type="molecule type" value="Genomic_DNA"/>
</dbReference>
<keyword evidence="2" id="KW-0436">Ligase</keyword>
<reference evidence="5 6" key="1">
    <citation type="submission" date="2016-11" db="EMBL/GenBank/DDBJ databases">
        <authorList>
            <person name="Varghese N."/>
            <person name="Submissions S."/>
        </authorList>
    </citation>
    <scope>NUCLEOTIDE SEQUENCE [LARGE SCALE GENOMIC DNA]</scope>
    <source>
        <strain evidence="5 6">DSM 15287</strain>
    </source>
</reference>
<protein>
    <submittedName>
        <fullName evidence="5">Long-chain acyl-CoA synthetase</fullName>
    </submittedName>
</protein>
<dbReference type="AlphaFoldDB" id="A0A1M6IKI9"/>
<sequence>MVMLIHRFLCPPLSFPDKACLISGSQRLTYRQLAERTDEMARCLATQIKPKEVVLIKLARPLEQLLYFFAIIKAGGICLLADTTTSDEICTRLFQSHNIRLCIDSRYTLPAMQAGSLPRILPQDCFLGALSSGTTGTPKIIWRSHTSWVSAFAAQSRIFNLSGADTLYLAGSLVYTANLNACLHLLTEGGTVVFASSAMPRTWVQEITNCQISALFMVPANYKRLLHALNAPLTALTSLVTAGAKMDLATLERLLIYFPAAQICEYYGASELGHVSYLLAKDILAHPTAVGKAFPGVTITIKTDQTIWVKSPYLAPAYQPEASVGDLGELDENGFLYLWGRKNGLINTGGVKVIPEQVEQVLLSCPGVIQACVAGVNDALRGEKIYAWLVAPSLTTAQVLDFCRRQLLPHCHPQRIIFLQEMPLTTTGKIDRHRLKNTQA</sequence>
<feature type="domain" description="AMP-dependent synthetase/ligase" evidence="3">
    <location>
        <begin position="15"/>
        <end position="318"/>
    </location>
</feature>
<dbReference type="Gene3D" id="3.40.50.12780">
    <property type="entry name" value="N-terminal domain of ligase-like"/>
    <property type="match status" value="1"/>
</dbReference>
<gene>
    <name evidence="5" type="ORF">SAMN02745170_02329</name>
</gene>
<evidence type="ECO:0000259" key="3">
    <source>
        <dbReference type="Pfam" id="PF00501"/>
    </source>
</evidence>
<name>A0A1M6IKI9_9FIRM</name>
<dbReference type="Gene3D" id="3.30.300.30">
    <property type="match status" value="1"/>
</dbReference>
<dbReference type="PANTHER" id="PTHR43201">
    <property type="entry name" value="ACYL-COA SYNTHETASE"/>
    <property type="match status" value="1"/>
</dbReference>
<comment type="similarity">
    <text evidence="1">Belongs to the ATP-dependent AMP-binding enzyme family.</text>
</comment>
<dbReference type="InterPro" id="IPR045851">
    <property type="entry name" value="AMP-bd_C_sf"/>
</dbReference>
<proteinExistence type="inferred from homology"/>
<dbReference type="Pfam" id="PF00501">
    <property type="entry name" value="AMP-binding"/>
    <property type="match status" value="1"/>
</dbReference>
<dbReference type="InterPro" id="IPR000873">
    <property type="entry name" value="AMP-dep_synth/lig_dom"/>
</dbReference>
<feature type="domain" description="AMP-binding enzyme C-terminal" evidence="4">
    <location>
        <begin position="357"/>
        <end position="429"/>
    </location>
</feature>
<dbReference type="Pfam" id="PF13193">
    <property type="entry name" value="AMP-binding_C"/>
    <property type="match status" value="1"/>
</dbReference>
<keyword evidence="6" id="KW-1185">Reference proteome</keyword>
<dbReference type="InterPro" id="IPR025110">
    <property type="entry name" value="AMP-bd_C"/>
</dbReference>
<evidence type="ECO:0000313" key="6">
    <source>
        <dbReference type="Proteomes" id="UP000322917"/>
    </source>
</evidence>
<organism evidence="5 6">
    <name type="scientific">Propionispora hippei DSM 15287</name>
    <dbReference type="NCBI Taxonomy" id="1123003"/>
    <lineage>
        <taxon>Bacteria</taxon>
        <taxon>Bacillati</taxon>
        <taxon>Bacillota</taxon>
        <taxon>Negativicutes</taxon>
        <taxon>Selenomonadales</taxon>
        <taxon>Sporomusaceae</taxon>
        <taxon>Propionispora</taxon>
    </lineage>
</organism>
<accession>A0A1M6IKI9</accession>
<evidence type="ECO:0000256" key="1">
    <source>
        <dbReference type="ARBA" id="ARBA00006432"/>
    </source>
</evidence>
<dbReference type="Proteomes" id="UP000322917">
    <property type="component" value="Unassembled WGS sequence"/>
</dbReference>
<dbReference type="GO" id="GO:0006631">
    <property type="term" value="P:fatty acid metabolic process"/>
    <property type="evidence" value="ECO:0007669"/>
    <property type="project" value="TreeGrafter"/>
</dbReference>
<dbReference type="InterPro" id="IPR042099">
    <property type="entry name" value="ANL_N_sf"/>
</dbReference>
<evidence type="ECO:0000259" key="4">
    <source>
        <dbReference type="Pfam" id="PF13193"/>
    </source>
</evidence>
<evidence type="ECO:0000313" key="5">
    <source>
        <dbReference type="EMBL" id="SHJ34958.1"/>
    </source>
</evidence>
<dbReference type="PANTHER" id="PTHR43201:SF5">
    <property type="entry name" value="MEDIUM-CHAIN ACYL-COA LIGASE ACSF2, MITOCHONDRIAL"/>
    <property type="match status" value="1"/>
</dbReference>
<evidence type="ECO:0000256" key="2">
    <source>
        <dbReference type="ARBA" id="ARBA00022598"/>
    </source>
</evidence>
<dbReference type="GO" id="GO:0031956">
    <property type="term" value="F:medium-chain fatty acid-CoA ligase activity"/>
    <property type="evidence" value="ECO:0007669"/>
    <property type="project" value="TreeGrafter"/>
</dbReference>